<comment type="function">
    <text evidence="5">Associates with the EF-Tu.GDP complex and induces the exchange of GDP to GTP. It remains bound to the aminoacyl-tRNA.EF-Tu.GTP complex up to the GTP hydrolysis stage on the ribosome.</text>
</comment>
<evidence type="ECO:0000313" key="7">
    <source>
        <dbReference type="EMBL" id="OGY67048.1"/>
    </source>
</evidence>
<evidence type="ECO:0000259" key="6">
    <source>
        <dbReference type="Pfam" id="PF00889"/>
    </source>
</evidence>
<dbReference type="PANTHER" id="PTHR11741:SF0">
    <property type="entry name" value="ELONGATION FACTOR TS, MITOCHONDRIAL"/>
    <property type="match status" value="1"/>
</dbReference>
<sequence length="146" mass="16090">MSSDIQNLREETGAGVMDCKRALEEAKGNFTKARDIILAKGIAKAEKKSGRETGAGLLESYIHNGRVGVLLELRCETDFVARTDAVKELARNLALQVSAMAPETVEDLLKQPYIKDESLAVEILIKNAIAKVGENLRVARFTRYQI</sequence>
<dbReference type="AlphaFoldDB" id="A0A1G1ZQT7"/>
<dbReference type="Pfam" id="PF00889">
    <property type="entry name" value="EF_TS"/>
    <property type="match status" value="1"/>
</dbReference>
<dbReference type="STRING" id="1798410.A3H63_00510"/>
<protein>
    <recommendedName>
        <fullName evidence="2 5">Elongation factor Ts</fullName>
        <shortName evidence="5">EF-Ts</shortName>
    </recommendedName>
</protein>
<dbReference type="FunFam" id="1.10.8.10:FF:000001">
    <property type="entry name" value="Elongation factor Ts"/>
    <property type="match status" value="1"/>
</dbReference>
<dbReference type="InterPro" id="IPR018101">
    <property type="entry name" value="Transl_elong_Ts_CS"/>
</dbReference>
<dbReference type="Gene3D" id="3.30.479.20">
    <property type="entry name" value="Elongation factor Ts, dimerisation domain"/>
    <property type="match status" value="1"/>
</dbReference>
<organism evidence="7 8">
    <name type="scientific">Candidatus Harrisonbacteria bacterium RIFCSPLOWO2_02_FULL_45_10c</name>
    <dbReference type="NCBI Taxonomy" id="1798410"/>
    <lineage>
        <taxon>Bacteria</taxon>
        <taxon>Candidatus Harrisoniibacteriota</taxon>
    </lineage>
</organism>
<evidence type="ECO:0000256" key="2">
    <source>
        <dbReference type="ARBA" id="ARBA00016956"/>
    </source>
</evidence>
<evidence type="ECO:0000256" key="4">
    <source>
        <dbReference type="ARBA" id="ARBA00022917"/>
    </source>
</evidence>
<dbReference type="NCBIfam" id="TIGR00116">
    <property type="entry name" value="tsf"/>
    <property type="match status" value="1"/>
</dbReference>
<dbReference type="InterPro" id="IPR001816">
    <property type="entry name" value="Transl_elong_EFTs/EF1B"/>
</dbReference>
<dbReference type="PANTHER" id="PTHR11741">
    <property type="entry name" value="ELONGATION FACTOR TS"/>
    <property type="match status" value="1"/>
</dbReference>
<evidence type="ECO:0000256" key="5">
    <source>
        <dbReference type="HAMAP-Rule" id="MF_00050"/>
    </source>
</evidence>
<dbReference type="EMBL" id="MHJM01000033">
    <property type="protein sequence ID" value="OGY67048.1"/>
    <property type="molecule type" value="Genomic_DNA"/>
</dbReference>
<feature type="domain" description="Translation elongation factor EFTs/EF1B dimerisation" evidence="6">
    <location>
        <begin position="68"/>
        <end position="145"/>
    </location>
</feature>
<reference evidence="7 8" key="1">
    <citation type="journal article" date="2016" name="Nat. Commun.">
        <title>Thousands of microbial genomes shed light on interconnected biogeochemical processes in an aquifer system.</title>
        <authorList>
            <person name="Anantharaman K."/>
            <person name="Brown C.T."/>
            <person name="Hug L.A."/>
            <person name="Sharon I."/>
            <person name="Castelle C.J."/>
            <person name="Probst A.J."/>
            <person name="Thomas B.C."/>
            <person name="Singh A."/>
            <person name="Wilkins M.J."/>
            <person name="Karaoz U."/>
            <person name="Brodie E.L."/>
            <person name="Williams K.H."/>
            <person name="Hubbard S.S."/>
            <person name="Banfield J.F."/>
        </authorList>
    </citation>
    <scope>NUCLEOTIDE SEQUENCE [LARGE SCALE GENOMIC DNA]</scope>
</reference>
<proteinExistence type="inferred from homology"/>
<comment type="similarity">
    <text evidence="1 5">Belongs to the EF-Ts family.</text>
</comment>
<dbReference type="Gene3D" id="1.10.8.10">
    <property type="entry name" value="DNA helicase RuvA subunit, C-terminal domain"/>
    <property type="match status" value="1"/>
</dbReference>
<feature type="region of interest" description="Involved in Mg(2+) ion dislocation from EF-Tu" evidence="5">
    <location>
        <begin position="77"/>
        <end position="80"/>
    </location>
</feature>
<dbReference type="HAMAP" id="MF_00050">
    <property type="entry name" value="EF_Ts"/>
    <property type="match status" value="1"/>
</dbReference>
<dbReference type="Proteomes" id="UP000176284">
    <property type="component" value="Unassembled WGS sequence"/>
</dbReference>
<evidence type="ECO:0000256" key="3">
    <source>
        <dbReference type="ARBA" id="ARBA00022768"/>
    </source>
</evidence>
<gene>
    <name evidence="5" type="primary">tsf</name>
    <name evidence="7" type="ORF">A3H63_00510</name>
</gene>
<dbReference type="CDD" id="cd14275">
    <property type="entry name" value="UBA_EF-Ts"/>
    <property type="match status" value="1"/>
</dbReference>
<comment type="caution">
    <text evidence="7">The sequence shown here is derived from an EMBL/GenBank/DDBJ whole genome shotgun (WGS) entry which is preliminary data.</text>
</comment>
<name>A0A1G1ZQT7_9BACT</name>
<keyword evidence="4 5" id="KW-0648">Protein biosynthesis</keyword>
<accession>A0A1G1ZQT7</accession>
<evidence type="ECO:0000313" key="8">
    <source>
        <dbReference type="Proteomes" id="UP000176284"/>
    </source>
</evidence>
<dbReference type="GO" id="GO:0005737">
    <property type="term" value="C:cytoplasm"/>
    <property type="evidence" value="ECO:0007669"/>
    <property type="project" value="UniProtKB-SubCell"/>
</dbReference>
<keyword evidence="3 5" id="KW-0251">Elongation factor</keyword>
<dbReference type="SUPFAM" id="SSF54713">
    <property type="entry name" value="Elongation factor Ts (EF-Ts), dimerisation domain"/>
    <property type="match status" value="1"/>
</dbReference>
<dbReference type="InterPro" id="IPR036402">
    <property type="entry name" value="EF-Ts_dimer_sf"/>
</dbReference>
<dbReference type="PROSITE" id="PS01126">
    <property type="entry name" value="EF_TS_1"/>
    <property type="match status" value="1"/>
</dbReference>
<dbReference type="GO" id="GO:0003746">
    <property type="term" value="F:translation elongation factor activity"/>
    <property type="evidence" value="ECO:0007669"/>
    <property type="project" value="UniProtKB-UniRule"/>
</dbReference>
<dbReference type="InterPro" id="IPR009060">
    <property type="entry name" value="UBA-like_sf"/>
</dbReference>
<dbReference type="InterPro" id="IPR014039">
    <property type="entry name" value="Transl_elong_EFTs/EF1B_dimer"/>
</dbReference>
<evidence type="ECO:0000256" key="1">
    <source>
        <dbReference type="ARBA" id="ARBA00005532"/>
    </source>
</evidence>
<keyword evidence="5" id="KW-0963">Cytoplasm</keyword>
<comment type="subcellular location">
    <subcellularLocation>
        <location evidence="5">Cytoplasm</location>
    </subcellularLocation>
</comment>
<dbReference type="SUPFAM" id="SSF46934">
    <property type="entry name" value="UBA-like"/>
    <property type="match status" value="1"/>
</dbReference>